<accession>A0ABP0ZIC2</accession>
<keyword evidence="7" id="KW-0479">Metal-binding</keyword>
<proteinExistence type="inferred from homology"/>
<dbReference type="InterPro" id="IPR027794">
    <property type="entry name" value="tRNase_Z_dom"/>
</dbReference>
<evidence type="ECO:0000256" key="3">
    <source>
        <dbReference type="ARBA" id="ARBA00007823"/>
    </source>
</evidence>
<gene>
    <name evidence="12" type="ORF">LODBEIA_P21250</name>
</gene>
<evidence type="ECO:0000256" key="8">
    <source>
        <dbReference type="ARBA" id="ARBA00022759"/>
    </source>
</evidence>
<keyword evidence="10" id="KW-0862">Zinc</keyword>
<dbReference type="PANTHER" id="PTHR12553">
    <property type="entry name" value="ZINC PHOSPHODIESTERASE ELAC PROTEIN 2"/>
    <property type="match status" value="1"/>
</dbReference>
<dbReference type="Gene3D" id="3.60.15.10">
    <property type="entry name" value="Ribonuclease Z/Hydroxyacylglutathione hydrolase-like"/>
    <property type="match status" value="2"/>
</dbReference>
<dbReference type="GeneID" id="92207321"/>
<evidence type="ECO:0000256" key="6">
    <source>
        <dbReference type="ARBA" id="ARBA00022722"/>
    </source>
</evidence>
<evidence type="ECO:0000256" key="9">
    <source>
        <dbReference type="ARBA" id="ARBA00022801"/>
    </source>
</evidence>
<evidence type="ECO:0000256" key="7">
    <source>
        <dbReference type="ARBA" id="ARBA00022723"/>
    </source>
</evidence>
<evidence type="ECO:0000256" key="4">
    <source>
        <dbReference type="ARBA" id="ARBA00012477"/>
    </source>
</evidence>
<dbReference type="Pfam" id="PF13691">
    <property type="entry name" value="Lactamase_B_4"/>
    <property type="match status" value="1"/>
</dbReference>
<dbReference type="Proteomes" id="UP001497383">
    <property type="component" value="Chromosome 3"/>
</dbReference>
<dbReference type="InterPro" id="IPR047151">
    <property type="entry name" value="RNZ2-like"/>
</dbReference>
<evidence type="ECO:0000256" key="10">
    <source>
        <dbReference type="ARBA" id="ARBA00022833"/>
    </source>
</evidence>
<evidence type="ECO:0000313" key="12">
    <source>
        <dbReference type="EMBL" id="CAK9437747.1"/>
    </source>
</evidence>
<comment type="cofactor">
    <cofactor evidence="2">
        <name>Zn(2+)</name>
        <dbReference type="ChEBI" id="CHEBI:29105"/>
    </cofactor>
</comment>
<keyword evidence="8" id="KW-0255">Endonuclease</keyword>
<protein>
    <recommendedName>
        <fullName evidence="4">ribonuclease Z</fullName>
        <ecNumber evidence="4">3.1.26.11</ecNumber>
    </recommendedName>
</protein>
<keyword evidence="6" id="KW-0540">Nuclease</keyword>
<reference evidence="12 13" key="1">
    <citation type="submission" date="2024-03" db="EMBL/GenBank/DDBJ databases">
        <authorList>
            <person name="Brejova B."/>
        </authorList>
    </citation>
    <scope>NUCLEOTIDE SEQUENCE [LARGE SCALE GENOMIC DNA]</scope>
    <source>
        <strain evidence="12 13">CBS 14171</strain>
    </source>
</reference>
<feature type="domain" description="tRNase Z endonuclease" evidence="11">
    <location>
        <begin position="8"/>
        <end position="71"/>
    </location>
</feature>
<evidence type="ECO:0000256" key="1">
    <source>
        <dbReference type="ARBA" id="ARBA00000402"/>
    </source>
</evidence>
<keyword evidence="13" id="KW-1185">Reference proteome</keyword>
<dbReference type="EC" id="3.1.26.11" evidence="4"/>
<comment type="similarity">
    <text evidence="3">Belongs to the RNase Z family.</text>
</comment>
<dbReference type="CDD" id="cd07718">
    <property type="entry name" value="RNaseZ_ELAC1_ELAC2-C-term-like_MBL-fold"/>
    <property type="match status" value="1"/>
</dbReference>
<dbReference type="EMBL" id="OZ022407">
    <property type="protein sequence ID" value="CAK9437747.1"/>
    <property type="molecule type" value="Genomic_DNA"/>
</dbReference>
<sequence>MFRFAAETHITDDTAGPLISLTTRDGSRYLFGKIPEGTQRTLNAVDTEFRYLKLQGIFITGTIFTWKDIGGLPGLFLTISDAMKKGVSVVGNSSLLSYIVATWRSFVFRKGIELDIMSVDKSPIVANKELVITSIQTPPKKMSNNETKTSVTARRDDLDRQVKKVASLMFPLDTSEVNSRDPESYKHDPSVRDLHTNVTLPPVEDLVPFQDSVSYCIDILPIRGKFDPLKAKGLGVKPGPQFRVLTEGESVVTEAGVTVTPQQVLGPEKIIPKVLIIDIPSDDYYENTITNQQFFEVGNVGLVYHLIGDKVTFNAEEYKQSFIDKFPPNCQHCISHKSTANNVVLNEKFTTCQLKLKLLSNGDFNLVNSEEFRDLPTGPVTRMHTLQVYGLNESGAKINNTRVSKASNKSLFIEGCLPSSSSSSSSSLPQMSTNVAFEDMKDSKFDLQWVDRAKQLKDSVHICTLGTGSSVPSIYRNALSTLLRIPVESNGGDISFKSVVLDAGENTIGSLLRNFFGHNNDDKELKEKDDDFEVIFKEMRLIYLSHLHADHHLGIPSLISKWFDINAKGNLYMIVPWQFINFIKDWYNLEGRYNDTVDMSRLKMFSCEDFIVGKRIPEFAQLSLDKFEDEFDRANGGGDSTFVNRRAKLAPRDADAISEMFQDCGLISVEATRALHCPFAYSSTFRFKLSADEDFKVSFSGDTRPNPKFAEVGRESDLLIHEATLDTELLEEAIAKKHSTLMEALAVCSLMKCPRLVLTHFSTRFRLGENIVKRKDWQKEAEALSKLLKSTALAVDVLEQCKDEEGKYNFDDLKVCYAYDLMNTRYGDIPKQEEIWQNTQQMFEVNERKRKLLDDELV</sequence>
<dbReference type="RefSeq" id="XP_066829063.1">
    <property type="nucleotide sequence ID" value="XM_066972090.1"/>
</dbReference>
<keyword evidence="9" id="KW-0378">Hydrolase</keyword>
<evidence type="ECO:0000256" key="2">
    <source>
        <dbReference type="ARBA" id="ARBA00001947"/>
    </source>
</evidence>
<comment type="catalytic activity">
    <reaction evidence="1">
        <text>Endonucleolytic cleavage of RNA, removing extra 3' nucleotides from tRNA precursor, generating 3' termini of tRNAs. A 3'-hydroxy group is left at the tRNA terminus and a 5'-phosphoryl group is left at the trailer molecule.</text>
        <dbReference type="EC" id="3.1.26.11"/>
    </reaction>
</comment>
<dbReference type="SUPFAM" id="SSF56281">
    <property type="entry name" value="Metallo-hydrolase/oxidoreductase"/>
    <property type="match status" value="2"/>
</dbReference>
<dbReference type="PANTHER" id="PTHR12553:SF49">
    <property type="entry name" value="ZINC PHOSPHODIESTERASE ELAC PROTEIN 2"/>
    <property type="match status" value="1"/>
</dbReference>
<evidence type="ECO:0000259" key="11">
    <source>
        <dbReference type="Pfam" id="PF13691"/>
    </source>
</evidence>
<dbReference type="InterPro" id="IPR036866">
    <property type="entry name" value="RibonucZ/Hydroxyglut_hydro"/>
</dbReference>
<evidence type="ECO:0000256" key="5">
    <source>
        <dbReference type="ARBA" id="ARBA00022694"/>
    </source>
</evidence>
<organism evidence="12 13">
    <name type="scientific">Lodderomyces beijingensis</name>
    <dbReference type="NCBI Taxonomy" id="1775926"/>
    <lineage>
        <taxon>Eukaryota</taxon>
        <taxon>Fungi</taxon>
        <taxon>Dikarya</taxon>
        <taxon>Ascomycota</taxon>
        <taxon>Saccharomycotina</taxon>
        <taxon>Pichiomycetes</taxon>
        <taxon>Debaryomycetaceae</taxon>
        <taxon>Candida/Lodderomyces clade</taxon>
        <taxon>Lodderomyces</taxon>
    </lineage>
</organism>
<keyword evidence="5" id="KW-0819">tRNA processing</keyword>
<name>A0ABP0ZIC2_9ASCO</name>
<evidence type="ECO:0000313" key="13">
    <source>
        <dbReference type="Proteomes" id="UP001497383"/>
    </source>
</evidence>